<dbReference type="PANTHER" id="PTHR46910:SF17">
    <property type="entry name" value="SCFA-RELATED"/>
    <property type="match status" value="1"/>
</dbReference>
<reference evidence="3 4" key="1">
    <citation type="submission" date="2023-08" db="EMBL/GenBank/DDBJ databases">
        <title>Black Yeasts Isolated from many extreme environments.</title>
        <authorList>
            <person name="Coleine C."/>
            <person name="Stajich J.E."/>
            <person name="Selbmann L."/>
        </authorList>
    </citation>
    <scope>NUCLEOTIDE SEQUENCE [LARGE SCALE GENOMIC DNA]</scope>
    <source>
        <strain evidence="3 4">CCFEE 5885</strain>
    </source>
</reference>
<organism evidence="3 4">
    <name type="scientific">Lithohypha guttulata</name>
    <dbReference type="NCBI Taxonomy" id="1690604"/>
    <lineage>
        <taxon>Eukaryota</taxon>
        <taxon>Fungi</taxon>
        <taxon>Dikarya</taxon>
        <taxon>Ascomycota</taxon>
        <taxon>Pezizomycotina</taxon>
        <taxon>Eurotiomycetes</taxon>
        <taxon>Chaetothyriomycetidae</taxon>
        <taxon>Chaetothyriales</taxon>
        <taxon>Trichomeriaceae</taxon>
        <taxon>Lithohypha</taxon>
    </lineage>
</organism>
<dbReference type="EMBL" id="JAVRRG010000201">
    <property type="protein sequence ID" value="KAK5077756.1"/>
    <property type="molecule type" value="Genomic_DNA"/>
</dbReference>
<proteinExistence type="predicted"/>
<evidence type="ECO:0000313" key="3">
    <source>
        <dbReference type="EMBL" id="KAK5077756.1"/>
    </source>
</evidence>
<dbReference type="Proteomes" id="UP001345013">
    <property type="component" value="Unassembled WGS sequence"/>
</dbReference>
<evidence type="ECO:0000256" key="2">
    <source>
        <dbReference type="SAM" id="MobiDB-lite"/>
    </source>
</evidence>
<evidence type="ECO:0000256" key="1">
    <source>
        <dbReference type="ARBA" id="ARBA00023242"/>
    </source>
</evidence>
<accession>A0ABR0JXA2</accession>
<keyword evidence="1" id="KW-0539">Nucleus</keyword>
<evidence type="ECO:0000313" key="4">
    <source>
        <dbReference type="Proteomes" id="UP001345013"/>
    </source>
</evidence>
<dbReference type="InterPro" id="IPR050987">
    <property type="entry name" value="AtrR-like"/>
</dbReference>
<feature type="region of interest" description="Disordered" evidence="2">
    <location>
        <begin position="267"/>
        <end position="289"/>
    </location>
</feature>
<protein>
    <submittedName>
        <fullName evidence="3">Uncharacterized protein</fullName>
    </submittedName>
</protein>
<sequence>MDIETSMTGEIELSLYQSQLNQIYRIVSPLLENIYGIRSSGDMSLLEMAETGKKIDKSMQAWNHNLPEKMNLDSYIDLKTQSSLETKMHQLQSLSLQLTYQNLMIIIHRPLLADWSQRRGRESRAQSIHDYTHIQHAPSSVAEGEVYERSFQRCLKAALAISRLEQSFPNLLRLAGKTHLVSFLGMNLFTSSVVLFICALSDVLSDAAQEAKRGIARNLKVLKSLSNVGSLSSQCSMIIQDLVQMITDKEKKQMLIGSSVIGDLVGSSGVSDPNNQLSETEQRTSHDGTSFVNAEDVQHMELPGYTGSLPPTNGANLERTMETLHKVLNNASYPRVQSCNEFAISQSTTPDQFAPNQQIWPQQWPAPNIYNPRPFSADHLQTQDMGQFWLWEMGSHGEDLGNWSMNEYYL</sequence>
<keyword evidence="4" id="KW-1185">Reference proteome</keyword>
<dbReference type="CDD" id="cd12148">
    <property type="entry name" value="fungal_TF_MHR"/>
    <property type="match status" value="1"/>
</dbReference>
<gene>
    <name evidence="3" type="ORF">LTR24_009352</name>
</gene>
<feature type="compositionally biased region" description="Polar residues" evidence="2">
    <location>
        <begin position="268"/>
        <end position="279"/>
    </location>
</feature>
<name>A0ABR0JXA2_9EURO</name>
<dbReference type="PANTHER" id="PTHR46910">
    <property type="entry name" value="TRANSCRIPTION FACTOR PDR1"/>
    <property type="match status" value="1"/>
</dbReference>
<comment type="caution">
    <text evidence="3">The sequence shown here is derived from an EMBL/GenBank/DDBJ whole genome shotgun (WGS) entry which is preliminary data.</text>
</comment>